<dbReference type="Proteomes" id="UP001438707">
    <property type="component" value="Unassembled WGS sequence"/>
</dbReference>
<feature type="region of interest" description="Disordered" evidence="5">
    <location>
        <begin position="894"/>
        <end position="913"/>
    </location>
</feature>
<feature type="region of interest" description="Disordered" evidence="5">
    <location>
        <begin position="83"/>
        <end position="111"/>
    </location>
</feature>
<evidence type="ECO:0000259" key="6">
    <source>
        <dbReference type="PROSITE" id="PS51192"/>
    </source>
</evidence>
<dbReference type="InterPro" id="IPR050496">
    <property type="entry name" value="SNF2_RAD54_helicase_repair"/>
</dbReference>
<dbReference type="InterPro" id="IPR014001">
    <property type="entry name" value="Helicase_ATP-bd"/>
</dbReference>
<feature type="region of interest" description="Disordered" evidence="5">
    <location>
        <begin position="804"/>
        <end position="858"/>
    </location>
</feature>
<evidence type="ECO:0000256" key="4">
    <source>
        <dbReference type="ARBA" id="ARBA00022840"/>
    </source>
</evidence>
<feature type="compositionally biased region" description="Pro residues" evidence="5">
    <location>
        <begin position="99"/>
        <end position="110"/>
    </location>
</feature>
<name>A0AAW1QC04_9CHLO</name>
<dbReference type="FunFam" id="3.40.50.10810:FF:000021">
    <property type="entry name" value="DNA repair and recombination protein RAD54"/>
    <property type="match status" value="1"/>
</dbReference>
<feature type="region of interest" description="Disordered" evidence="5">
    <location>
        <begin position="921"/>
        <end position="1027"/>
    </location>
</feature>
<evidence type="ECO:0000256" key="5">
    <source>
        <dbReference type="SAM" id="MobiDB-lite"/>
    </source>
</evidence>
<dbReference type="Pfam" id="PF00271">
    <property type="entry name" value="Helicase_C"/>
    <property type="match status" value="1"/>
</dbReference>
<dbReference type="Pfam" id="PF00176">
    <property type="entry name" value="SNF2-rel_dom"/>
    <property type="match status" value="1"/>
</dbReference>
<keyword evidence="4" id="KW-0067">ATP-binding</keyword>
<evidence type="ECO:0000259" key="7">
    <source>
        <dbReference type="PROSITE" id="PS51194"/>
    </source>
</evidence>
<reference evidence="8 9" key="1">
    <citation type="journal article" date="2024" name="Nat. Commun.">
        <title>Phylogenomics reveals the evolutionary origins of lichenization in chlorophyte algae.</title>
        <authorList>
            <person name="Puginier C."/>
            <person name="Libourel C."/>
            <person name="Otte J."/>
            <person name="Skaloud P."/>
            <person name="Haon M."/>
            <person name="Grisel S."/>
            <person name="Petersen M."/>
            <person name="Berrin J.G."/>
            <person name="Delaux P.M."/>
            <person name="Dal Grande F."/>
            <person name="Keller J."/>
        </authorList>
    </citation>
    <scope>NUCLEOTIDE SEQUENCE [LARGE SCALE GENOMIC DNA]</scope>
    <source>
        <strain evidence="8 9">SAG 2145</strain>
    </source>
</reference>
<evidence type="ECO:0000313" key="8">
    <source>
        <dbReference type="EMBL" id="KAK9818731.1"/>
    </source>
</evidence>
<dbReference type="FunFam" id="3.40.50.300:FF:000332">
    <property type="entry name" value="DNA repair and recombination protein RAD54-like"/>
    <property type="match status" value="1"/>
</dbReference>
<dbReference type="GO" id="GO:0004386">
    <property type="term" value="F:helicase activity"/>
    <property type="evidence" value="ECO:0007669"/>
    <property type="project" value="UniProtKB-KW"/>
</dbReference>
<dbReference type="CDD" id="cd18793">
    <property type="entry name" value="SF2_C_SNF"/>
    <property type="match status" value="1"/>
</dbReference>
<evidence type="ECO:0000256" key="2">
    <source>
        <dbReference type="ARBA" id="ARBA00022801"/>
    </source>
</evidence>
<dbReference type="Gene3D" id="1.20.120.850">
    <property type="entry name" value="SWI2/SNF2 ATPases, N-terminal domain"/>
    <property type="match status" value="1"/>
</dbReference>
<dbReference type="GO" id="GO:0007131">
    <property type="term" value="P:reciprocal meiotic recombination"/>
    <property type="evidence" value="ECO:0007669"/>
    <property type="project" value="TreeGrafter"/>
</dbReference>
<feature type="compositionally biased region" description="Polar residues" evidence="5">
    <location>
        <begin position="955"/>
        <end position="965"/>
    </location>
</feature>
<dbReference type="GO" id="GO:0016787">
    <property type="term" value="F:hydrolase activity"/>
    <property type="evidence" value="ECO:0007669"/>
    <property type="project" value="UniProtKB-KW"/>
</dbReference>
<dbReference type="InterPro" id="IPR027417">
    <property type="entry name" value="P-loop_NTPase"/>
</dbReference>
<dbReference type="GO" id="GO:0005634">
    <property type="term" value="C:nucleus"/>
    <property type="evidence" value="ECO:0007669"/>
    <property type="project" value="TreeGrafter"/>
</dbReference>
<dbReference type="AlphaFoldDB" id="A0AAW1QC04"/>
<keyword evidence="2" id="KW-0378">Hydrolase</keyword>
<protein>
    <submittedName>
        <fullName evidence="8">Uncharacterized protein</fullName>
    </submittedName>
</protein>
<feature type="compositionally biased region" description="Polar residues" evidence="5">
    <location>
        <begin position="813"/>
        <end position="823"/>
    </location>
</feature>
<gene>
    <name evidence="8" type="ORF">WJX74_005139</name>
</gene>
<dbReference type="PROSITE" id="PS51192">
    <property type="entry name" value="HELICASE_ATP_BIND_1"/>
    <property type="match status" value="1"/>
</dbReference>
<dbReference type="EMBL" id="JALJOS010000056">
    <property type="protein sequence ID" value="KAK9818731.1"/>
    <property type="molecule type" value="Genomic_DNA"/>
</dbReference>
<dbReference type="InterPro" id="IPR038718">
    <property type="entry name" value="SNF2-like_sf"/>
</dbReference>
<dbReference type="CDD" id="cd18004">
    <property type="entry name" value="DEXHc_RAD54"/>
    <property type="match status" value="1"/>
</dbReference>
<dbReference type="Gene3D" id="3.40.50.300">
    <property type="entry name" value="P-loop containing nucleotide triphosphate hydrolases"/>
    <property type="match status" value="1"/>
</dbReference>
<dbReference type="GO" id="GO:0015616">
    <property type="term" value="F:DNA translocase activity"/>
    <property type="evidence" value="ECO:0007669"/>
    <property type="project" value="TreeGrafter"/>
</dbReference>
<keyword evidence="9" id="KW-1185">Reference proteome</keyword>
<keyword evidence="1" id="KW-0547">Nucleotide-binding</keyword>
<sequence>MSEGEEGQPQRCKDANIQALLANKLEVTRQAFIPRLLSCPEQALKRPFKSPHPTATNSSVVLKRKLLARRKFVPWGGAAMPRLSLSPKLPEPEAAPAAPESPQPGEPPVEPLILWEPEEGQGGKSVEVDTMLCKWLRPHQREGVQFMFECVAGLRQFDGQGCILADDMGLGKTLQGISLLWTLLGNGHEVLGGSPIAKRVIIVCPTSLVSNWDSECAKWLKGRVKTLPLCESSREDVTMSISQFLSPRNYFQVLIVSYETFRIHADRFKGERSCDLLICDEAHRLKNDQTLTNKALDSLACKRRVLLSGTPMQNHLDEFYAMVSFCNPGVLGTPSEFRRRFENPILTGREPDATDDAAKLGAERSAELSGIVNEFILRRTNNLLSEHLPPKVIQVVCCKMTELQQQLYCHFLTSNAAKRLLQGQNQKVSARVLSAITSLKKLCNHPKLIYDAMHSHGKDAETSAEGFEGCGDYFPPGLFDNGRAGRGGMPASWEMLSGKMAVLAQMLEMLRAETDDRIVIVSNYTQTLDLVGSLCRERSYPFLRLDGSTGISKRQKLVKKFCDPNDRQFVFLLSSKAGGCGLNLIGGNRLVLFDPDWNPANDKQAAARVWRDGQKKRVFVYRFLTTGTIEEKVYQRQLSKEGLQNVVSADGNGAGANAVSSEELRDLFTLRPDTPSDTYDSMCSAASTSEATEDDQAIIQDDSSCSGRGKPPVPKDQVGNPAEEDLKNWGHHTSTATVPDPILQRMAADPITFVFSCQISGKLPEAEAVQAEAAAAKADEAAAAATTPAPVTPAERLLQGLKQMGSEMPGSTPPRQQKVSMSRHSVPARSAMYPGVSRKRSAAEAPTPGRASAPAAAKVPRMAQQLDISAAAAAGATPVQGPRQPLATLQLNQPSQLGPSRLQPKEPFKPHQDGQVTAMLNQPNMSGFTDTSLLAADRPDGNEAESADFPPTADASVSSMKQSLPSLPAAPALMGHISSRQSLPHGKHSLPLTRPKATSAEKPPQAPASAPPGRRRVVLEESDGDTE</sequence>
<dbReference type="GO" id="GO:0045003">
    <property type="term" value="P:double-strand break repair via synthesis-dependent strand annealing"/>
    <property type="evidence" value="ECO:0007669"/>
    <property type="project" value="TreeGrafter"/>
</dbReference>
<feature type="compositionally biased region" description="Basic and acidic residues" evidence="5">
    <location>
        <begin position="903"/>
        <end position="912"/>
    </location>
</feature>
<dbReference type="PANTHER" id="PTHR45629:SF7">
    <property type="entry name" value="DNA EXCISION REPAIR PROTEIN ERCC-6-RELATED"/>
    <property type="match status" value="1"/>
</dbReference>
<dbReference type="GO" id="GO:0005524">
    <property type="term" value="F:ATP binding"/>
    <property type="evidence" value="ECO:0007669"/>
    <property type="project" value="UniProtKB-KW"/>
</dbReference>
<keyword evidence="3" id="KW-0347">Helicase</keyword>
<dbReference type="Gene3D" id="3.40.50.10810">
    <property type="entry name" value="Tandem AAA-ATPase domain"/>
    <property type="match status" value="1"/>
</dbReference>
<dbReference type="InterPro" id="IPR049730">
    <property type="entry name" value="SNF2/RAD54-like_C"/>
</dbReference>
<accession>A0AAW1QC04</accession>
<dbReference type="PANTHER" id="PTHR45629">
    <property type="entry name" value="SNF2/RAD54 FAMILY MEMBER"/>
    <property type="match status" value="1"/>
</dbReference>
<feature type="compositionally biased region" description="Polar residues" evidence="5">
    <location>
        <begin position="675"/>
        <end position="690"/>
    </location>
</feature>
<dbReference type="InterPro" id="IPR001650">
    <property type="entry name" value="Helicase_C-like"/>
</dbReference>
<feature type="domain" description="Helicase C-terminal" evidence="7">
    <location>
        <begin position="502"/>
        <end position="668"/>
    </location>
</feature>
<evidence type="ECO:0000256" key="1">
    <source>
        <dbReference type="ARBA" id="ARBA00022741"/>
    </source>
</evidence>
<feature type="domain" description="Helicase ATP-binding" evidence="6">
    <location>
        <begin position="153"/>
        <end position="329"/>
    </location>
</feature>
<proteinExistence type="predicted"/>
<dbReference type="InterPro" id="IPR000330">
    <property type="entry name" value="SNF2_N"/>
</dbReference>
<comment type="caution">
    <text evidence="8">The sequence shown here is derived from an EMBL/GenBank/DDBJ whole genome shotgun (WGS) entry which is preliminary data.</text>
</comment>
<feature type="compositionally biased region" description="Polar residues" evidence="5">
    <location>
        <begin position="921"/>
        <end position="932"/>
    </location>
</feature>
<dbReference type="SMART" id="SM00487">
    <property type="entry name" value="DEXDc"/>
    <property type="match status" value="1"/>
</dbReference>
<feature type="region of interest" description="Disordered" evidence="5">
    <location>
        <begin position="670"/>
        <end position="734"/>
    </location>
</feature>
<dbReference type="SMART" id="SM00490">
    <property type="entry name" value="HELICc"/>
    <property type="match status" value="1"/>
</dbReference>
<dbReference type="SUPFAM" id="SSF52540">
    <property type="entry name" value="P-loop containing nucleoside triphosphate hydrolases"/>
    <property type="match status" value="2"/>
</dbReference>
<dbReference type="PROSITE" id="PS51194">
    <property type="entry name" value="HELICASE_CTER"/>
    <property type="match status" value="1"/>
</dbReference>
<evidence type="ECO:0000313" key="9">
    <source>
        <dbReference type="Proteomes" id="UP001438707"/>
    </source>
</evidence>
<evidence type="ECO:0000256" key="3">
    <source>
        <dbReference type="ARBA" id="ARBA00022806"/>
    </source>
</evidence>
<organism evidence="8 9">
    <name type="scientific">Apatococcus lobatus</name>
    <dbReference type="NCBI Taxonomy" id="904363"/>
    <lineage>
        <taxon>Eukaryota</taxon>
        <taxon>Viridiplantae</taxon>
        <taxon>Chlorophyta</taxon>
        <taxon>core chlorophytes</taxon>
        <taxon>Trebouxiophyceae</taxon>
        <taxon>Chlorellales</taxon>
        <taxon>Chlorellaceae</taxon>
        <taxon>Apatococcus</taxon>
    </lineage>
</organism>